<feature type="transmembrane region" description="Helical" evidence="7">
    <location>
        <begin position="426"/>
        <end position="448"/>
    </location>
</feature>
<evidence type="ECO:0000313" key="11">
    <source>
        <dbReference type="Proteomes" id="UP000249447"/>
    </source>
</evidence>
<dbReference type="EMBL" id="CP029843">
    <property type="protein sequence ID" value="AWV05828.1"/>
    <property type="molecule type" value="Genomic_DNA"/>
</dbReference>
<protein>
    <submittedName>
        <fullName evidence="10">Spermine synthase</fullName>
    </submittedName>
</protein>
<feature type="transmembrane region" description="Helical" evidence="7">
    <location>
        <begin position="223"/>
        <end position="244"/>
    </location>
</feature>
<dbReference type="AlphaFoldDB" id="A0A2U9T5R8"/>
<evidence type="ECO:0000256" key="3">
    <source>
        <dbReference type="ARBA" id="ARBA00023066"/>
    </source>
</evidence>
<feature type="transmembrane region" description="Helical" evidence="7">
    <location>
        <begin position="158"/>
        <end position="184"/>
    </location>
</feature>
<feature type="transmembrane region" description="Helical" evidence="7">
    <location>
        <begin position="454"/>
        <end position="473"/>
    </location>
</feature>
<dbReference type="InterPro" id="IPR001045">
    <property type="entry name" value="Spermi_synthase"/>
</dbReference>
<feature type="transmembrane region" description="Helical" evidence="7">
    <location>
        <begin position="339"/>
        <end position="360"/>
    </location>
</feature>
<comment type="caution">
    <text evidence="5">Lacks conserved residue(s) required for the propagation of feature annotation.</text>
</comment>
<feature type="region of interest" description="Disordered" evidence="6">
    <location>
        <begin position="1058"/>
        <end position="1083"/>
    </location>
</feature>
<comment type="similarity">
    <text evidence="1">Belongs to the spermidine/spermine synthase family.</text>
</comment>
<feature type="domain" description="PABS" evidence="8">
    <location>
        <begin position="590"/>
        <end position="761"/>
    </location>
</feature>
<reference evidence="10 12" key="2">
    <citation type="submission" date="2019-10" db="EMBL/GenBank/DDBJ databases">
        <title>Lysobacter alkalisoli sp. nov., isolated from saline-alkaline soil.</title>
        <authorList>
            <person name="Sun J.-Q."/>
        </authorList>
    </citation>
    <scope>NUCLEOTIDE SEQUENCE [LARGE SCALE GENOMIC DNA]</scope>
    <source>
        <strain evidence="10 12">KCTC 42381</strain>
    </source>
</reference>
<name>A0A2U9T5R8_9GAMM</name>
<evidence type="ECO:0000256" key="2">
    <source>
        <dbReference type="ARBA" id="ARBA00022679"/>
    </source>
</evidence>
<gene>
    <name evidence="9" type="ORF">C9I47_0102</name>
    <name evidence="10" type="ORF">FKV24_018285</name>
</gene>
<dbReference type="Proteomes" id="UP000320431">
    <property type="component" value="Unassembled WGS sequence"/>
</dbReference>
<organism evidence="9 11">
    <name type="scientific">Marilutibacter maris</name>
    <dbReference type="NCBI Taxonomy" id="1605891"/>
    <lineage>
        <taxon>Bacteria</taxon>
        <taxon>Pseudomonadati</taxon>
        <taxon>Pseudomonadota</taxon>
        <taxon>Gammaproteobacteria</taxon>
        <taxon>Lysobacterales</taxon>
        <taxon>Lysobacteraceae</taxon>
        <taxon>Marilutibacter</taxon>
    </lineage>
</organism>
<reference evidence="9 11" key="1">
    <citation type="submission" date="2018-05" db="EMBL/GenBank/DDBJ databases">
        <title>The complete genome of Lysobacter maris HZ9B, a marine bacterium antagonistic against terrestrial plant pathogens.</title>
        <authorList>
            <person name="Zhang X.-Q."/>
        </authorList>
    </citation>
    <scope>NUCLEOTIDE SEQUENCE [LARGE SCALE GENOMIC DNA]</scope>
    <source>
        <strain evidence="9 11">HZ9B</strain>
    </source>
</reference>
<dbReference type="EMBL" id="VICD02000328">
    <property type="protein sequence ID" value="KAB8162442.1"/>
    <property type="molecule type" value="Genomic_DNA"/>
</dbReference>
<dbReference type="CDD" id="cd02440">
    <property type="entry name" value="AdoMet_MTases"/>
    <property type="match status" value="1"/>
</dbReference>
<evidence type="ECO:0000256" key="4">
    <source>
        <dbReference type="ARBA" id="ARBA00023115"/>
    </source>
</evidence>
<evidence type="ECO:0000256" key="7">
    <source>
        <dbReference type="SAM" id="Phobius"/>
    </source>
</evidence>
<keyword evidence="7" id="KW-0472">Membrane</keyword>
<dbReference type="InterPro" id="IPR029063">
    <property type="entry name" value="SAM-dependent_MTases_sf"/>
</dbReference>
<keyword evidence="7" id="KW-1133">Transmembrane helix</keyword>
<evidence type="ECO:0000313" key="9">
    <source>
        <dbReference type="EMBL" id="AWV05828.1"/>
    </source>
</evidence>
<evidence type="ECO:0000256" key="5">
    <source>
        <dbReference type="PROSITE-ProRule" id="PRU00354"/>
    </source>
</evidence>
<evidence type="ECO:0000256" key="1">
    <source>
        <dbReference type="ARBA" id="ARBA00007867"/>
    </source>
</evidence>
<feature type="transmembrane region" description="Helical" evidence="7">
    <location>
        <begin position="79"/>
        <end position="99"/>
    </location>
</feature>
<dbReference type="GO" id="GO:0005829">
    <property type="term" value="C:cytosol"/>
    <property type="evidence" value="ECO:0007669"/>
    <property type="project" value="TreeGrafter"/>
</dbReference>
<dbReference type="OrthoDB" id="5516475at2"/>
<keyword evidence="2 5" id="KW-0808">Transferase</keyword>
<dbReference type="GO" id="GO:0008295">
    <property type="term" value="P:spermidine biosynthetic process"/>
    <property type="evidence" value="ECO:0007669"/>
    <property type="project" value="UniProtKB-KW"/>
</dbReference>
<feature type="transmembrane region" description="Helical" evidence="7">
    <location>
        <begin position="271"/>
        <end position="289"/>
    </location>
</feature>
<feature type="transmembrane region" description="Helical" evidence="7">
    <location>
        <begin position="111"/>
        <end position="138"/>
    </location>
</feature>
<dbReference type="PANTHER" id="PTHR11558">
    <property type="entry name" value="SPERMIDINE/SPERMINE SYNTHASE"/>
    <property type="match status" value="1"/>
</dbReference>
<feature type="transmembrane region" description="Helical" evidence="7">
    <location>
        <begin position="196"/>
        <end position="217"/>
    </location>
</feature>
<dbReference type="InterPro" id="IPR030374">
    <property type="entry name" value="PABS"/>
</dbReference>
<feature type="region of interest" description="Disordered" evidence="6">
    <location>
        <begin position="1"/>
        <end position="24"/>
    </location>
</feature>
<feature type="transmembrane region" description="Helical" evidence="7">
    <location>
        <begin position="494"/>
        <end position="512"/>
    </location>
</feature>
<feature type="transmembrane region" description="Helical" evidence="7">
    <location>
        <begin position="390"/>
        <end position="414"/>
    </location>
</feature>
<sequence length="1083" mass="115369">MRQPTKASRRAGSIESHQEPGVSMPVEGARVDAARAKKGKGQARVLPIALLLFVLSGFSGLIYQSVWSQYLGLVLGHAAHAQTLVLAIYMGGMAVGAWIASRRGVRWTRLIACYAVVEAAIGVAGILFHPVFDAYIGFVRDQLLPWMPGSGTAHLFQWTSAAALILPQSVMLGATFPLLSAGLIRARPERKGEVLGGLYFANSLGAALGALASTFLMLPMMGLPGTVAAAGVLNILVAVLAWGLGKQVDRPAAMEEAAAPEARSGRIVDPLLLRALTFGAMASGAASFVYEIGWVRMLNLVLGTTVHSFELMLAAFILGLACGSMWIRKRADRIARPLTYLGHAQVLMGVAALLSLPVFASSFEWMEWIMDALQRSWSGYGLFELASASIAMLVMFPAAFFAGMTLPLFTLVLLRNGGGESVIGRIYAANTLGAIIGVAGMVHVAIPLLGVRGAVVAAALIDIAIGVGLFVLAQRAHEAGTGAGQAATRSNRRGMAVAIAVAAVALFAGTVYGRPDPVAQASGVFRTGAIFIDSPEVEFIEDGKTSTITVLSSESNRIISTNGKPDAAIRSLAVGAGDDEHTMVLLGLLPLVYHREPRQIGIIGWGSGMTTHTVLGSRVPREVDTIEIEPKMVEAARAFGPQVARAYDDPRSRLWIDDARTFFARNGKKYDVIVSEPSNPWVSGVASLFTREFYAFAKQHLKEEGVLVQWLHSYETSDALMATMLAALVEEFPDIDIYVSNTTDLVMVARADGKPLQTHWNDLDGDIRAELVRVGLDSPGQLRLRRIGGADLIHAYVRMTGVTPHSDYYPTVSHLGPVARYMDGKADLLLHLATNGMPVLDLLECRKPAALAQGLQPVPNVWTSEWHGTAAASVRTMADGRLDPWLAGHEPYLARALPALLQTSQYLADDPALLMSWSEGVASLAKGTIGHLPAEDLEAVWNRPQWLPEAAASMPEVAAVMAAYGAAARRDPAAMRAAALEVLALPDAALADDVRDQMLLIAMLGEIGAGRAEAVAELDRRWAPTLRERAELAPVRRFVRAWVDAGLTPDCAAAPGRSLAATEDAGDTADDGPVGAVFPLHSP</sequence>
<keyword evidence="3" id="KW-0745">Spermidine biosynthesis</keyword>
<dbReference type="KEGG" id="lmb:C9I47_0102"/>
<keyword evidence="4 5" id="KW-0620">Polyamine biosynthesis</keyword>
<feature type="transmembrane region" description="Helical" evidence="7">
    <location>
        <begin position="45"/>
        <end position="67"/>
    </location>
</feature>
<evidence type="ECO:0000256" key="6">
    <source>
        <dbReference type="SAM" id="MobiDB-lite"/>
    </source>
</evidence>
<dbReference type="SUPFAM" id="SSF53335">
    <property type="entry name" value="S-adenosyl-L-methionine-dependent methyltransferases"/>
    <property type="match status" value="1"/>
</dbReference>
<keyword evidence="7" id="KW-0812">Transmembrane</keyword>
<dbReference type="PROSITE" id="PS51006">
    <property type="entry name" value="PABS_2"/>
    <property type="match status" value="1"/>
</dbReference>
<dbReference type="Pfam" id="PF01564">
    <property type="entry name" value="Spermine_synth"/>
    <property type="match status" value="1"/>
</dbReference>
<dbReference type="Gene3D" id="3.40.50.150">
    <property type="entry name" value="Vaccinia Virus protein VP39"/>
    <property type="match status" value="1"/>
</dbReference>
<proteinExistence type="inferred from homology"/>
<dbReference type="InterPro" id="IPR036259">
    <property type="entry name" value="MFS_trans_sf"/>
</dbReference>
<evidence type="ECO:0000313" key="12">
    <source>
        <dbReference type="Proteomes" id="UP000320431"/>
    </source>
</evidence>
<feature type="transmembrane region" description="Helical" evidence="7">
    <location>
        <begin position="309"/>
        <end position="327"/>
    </location>
</feature>
<accession>A0A2U9T5R8</accession>
<dbReference type="SUPFAM" id="SSF103473">
    <property type="entry name" value="MFS general substrate transporter"/>
    <property type="match status" value="1"/>
</dbReference>
<keyword evidence="11" id="KW-1185">Reference proteome</keyword>
<evidence type="ECO:0000313" key="10">
    <source>
        <dbReference type="EMBL" id="KAB8162442.1"/>
    </source>
</evidence>
<evidence type="ECO:0000259" key="8">
    <source>
        <dbReference type="PROSITE" id="PS51006"/>
    </source>
</evidence>
<dbReference type="Proteomes" id="UP000249447">
    <property type="component" value="Chromosome"/>
</dbReference>
<dbReference type="GO" id="GO:0004766">
    <property type="term" value="F:spermidine synthase activity"/>
    <property type="evidence" value="ECO:0007669"/>
    <property type="project" value="TreeGrafter"/>
</dbReference>
<dbReference type="PANTHER" id="PTHR11558:SF11">
    <property type="entry name" value="SPERMIDINE SYNTHASE"/>
    <property type="match status" value="1"/>
</dbReference>